<feature type="compositionally biased region" description="Acidic residues" evidence="1">
    <location>
        <begin position="101"/>
        <end position="110"/>
    </location>
</feature>
<dbReference type="GeneID" id="20647541"/>
<protein>
    <submittedName>
        <fullName evidence="2">Uncharacterized protein</fullName>
    </submittedName>
</protein>
<accession>G5A453</accession>
<dbReference type="InParanoid" id="G5A453"/>
<dbReference type="RefSeq" id="XP_009534360.1">
    <property type="nucleotide sequence ID" value="XM_009536065.1"/>
</dbReference>
<dbReference type="KEGG" id="psoj:PHYSODRAFT_338296"/>
<dbReference type="Proteomes" id="UP000002640">
    <property type="component" value="Unassembled WGS sequence"/>
</dbReference>
<feature type="region of interest" description="Disordered" evidence="1">
    <location>
        <begin position="91"/>
        <end position="195"/>
    </location>
</feature>
<feature type="compositionally biased region" description="Basic and acidic residues" evidence="1">
    <location>
        <begin position="124"/>
        <end position="152"/>
    </location>
</feature>
<dbReference type="EMBL" id="JH159159">
    <property type="protein sequence ID" value="EGZ09499.1"/>
    <property type="molecule type" value="Genomic_DNA"/>
</dbReference>
<gene>
    <name evidence="2" type="ORF">PHYSODRAFT_338296</name>
</gene>
<reference evidence="2 3" key="1">
    <citation type="journal article" date="2006" name="Science">
        <title>Phytophthora genome sequences uncover evolutionary origins and mechanisms of pathogenesis.</title>
        <authorList>
            <person name="Tyler B.M."/>
            <person name="Tripathy S."/>
            <person name="Zhang X."/>
            <person name="Dehal P."/>
            <person name="Jiang R.H."/>
            <person name="Aerts A."/>
            <person name="Arredondo F.D."/>
            <person name="Baxter L."/>
            <person name="Bensasson D."/>
            <person name="Beynon J.L."/>
            <person name="Chapman J."/>
            <person name="Damasceno C.M."/>
            <person name="Dorrance A.E."/>
            <person name="Dou D."/>
            <person name="Dickerman A.W."/>
            <person name="Dubchak I.L."/>
            <person name="Garbelotto M."/>
            <person name="Gijzen M."/>
            <person name="Gordon S.G."/>
            <person name="Govers F."/>
            <person name="Grunwald N.J."/>
            <person name="Huang W."/>
            <person name="Ivors K.L."/>
            <person name="Jones R.W."/>
            <person name="Kamoun S."/>
            <person name="Krampis K."/>
            <person name="Lamour K.H."/>
            <person name="Lee M.K."/>
            <person name="McDonald W.H."/>
            <person name="Medina M."/>
            <person name="Meijer H.J."/>
            <person name="Nordberg E.K."/>
            <person name="Maclean D.J."/>
            <person name="Ospina-Giraldo M.D."/>
            <person name="Morris P.F."/>
            <person name="Phuntumart V."/>
            <person name="Putnam N.H."/>
            <person name="Rash S."/>
            <person name="Rose J.K."/>
            <person name="Sakihama Y."/>
            <person name="Salamov A.A."/>
            <person name="Savidor A."/>
            <person name="Scheuring C.F."/>
            <person name="Smith B.M."/>
            <person name="Sobral B.W."/>
            <person name="Terry A."/>
            <person name="Torto-Alalibo T.A."/>
            <person name="Win J."/>
            <person name="Xu Z."/>
            <person name="Zhang H."/>
            <person name="Grigoriev I.V."/>
            <person name="Rokhsar D.S."/>
            <person name="Boore J.L."/>
        </authorList>
    </citation>
    <scope>NUCLEOTIDE SEQUENCE [LARGE SCALE GENOMIC DNA]</scope>
    <source>
        <strain evidence="2 3">P6497</strain>
    </source>
</reference>
<proteinExistence type="predicted"/>
<evidence type="ECO:0000313" key="2">
    <source>
        <dbReference type="EMBL" id="EGZ09499.1"/>
    </source>
</evidence>
<organism evidence="2 3">
    <name type="scientific">Phytophthora sojae (strain P6497)</name>
    <name type="common">Soybean stem and root rot agent</name>
    <name type="synonym">Phytophthora megasperma f. sp. glycines</name>
    <dbReference type="NCBI Taxonomy" id="1094619"/>
    <lineage>
        <taxon>Eukaryota</taxon>
        <taxon>Sar</taxon>
        <taxon>Stramenopiles</taxon>
        <taxon>Oomycota</taxon>
        <taxon>Peronosporomycetes</taxon>
        <taxon>Peronosporales</taxon>
        <taxon>Peronosporaceae</taxon>
        <taxon>Phytophthora</taxon>
    </lineage>
</organism>
<dbReference type="SMR" id="G5A453"/>
<sequence>MEVNLARFSAAELRAKSTEAVQEELQSARTHLSPAVSALRHALTVVQASKDLCKTAVVFVDESPQVAQALEQLVAACNEVGTLVCQLNRAVSSSGASDASSDTEEEEGEREEEKENGSQHLRAGPKDLEHRRTTEEKKRAAKEIDTEGKGAEVEEEEQQQENVESKENPRELKRQRIEDTSRSRIPVLTIRCKYQ</sequence>
<evidence type="ECO:0000313" key="3">
    <source>
        <dbReference type="Proteomes" id="UP000002640"/>
    </source>
</evidence>
<name>G5A453_PHYSP</name>
<keyword evidence="3" id="KW-1185">Reference proteome</keyword>
<dbReference type="AlphaFoldDB" id="G5A453"/>
<evidence type="ECO:0000256" key="1">
    <source>
        <dbReference type="SAM" id="MobiDB-lite"/>
    </source>
</evidence>
<feature type="compositionally biased region" description="Basic and acidic residues" evidence="1">
    <location>
        <begin position="163"/>
        <end position="182"/>
    </location>
</feature>